<evidence type="ECO:0000313" key="1">
    <source>
        <dbReference type="EMBL" id="KAK3793554.1"/>
    </source>
</evidence>
<evidence type="ECO:0000313" key="2">
    <source>
        <dbReference type="Proteomes" id="UP001283361"/>
    </source>
</evidence>
<dbReference type="EMBL" id="JAWDGP010001217">
    <property type="protein sequence ID" value="KAK3793554.1"/>
    <property type="molecule type" value="Genomic_DNA"/>
</dbReference>
<keyword evidence="2" id="KW-1185">Reference proteome</keyword>
<reference evidence="1" key="1">
    <citation type="journal article" date="2023" name="G3 (Bethesda)">
        <title>A reference genome for the long-term kleptoplast-retaining sea slug Elysia crispata morphotype clarki.</title>
        <authorList>
            <person name="Eastman K.E."/>
            <person name="Pendleton A.L."/>
            <person name="Shaikh M.A."/>
            <person name="Suttiyut T."/>
            <person name="Ogas R."/>
            <person name="Tomko P."/>
            <person name="Gavelis G."/>
            <person name="Widhalm J.R."/>
            <person name="Wisecaver J.H."/>
        </authorList>
    </citation>
    <scope>NUCLEOTIDE SEQUENCE</scope>
    <source>
        <strain evidence="1">ECLA1</strain>
    </source>
</reference>
<dbReference type="AlphaFoldDB" id="A0AAE1AT79"/>
<gene>
    <name evidence="1" type="ORF">RRG08_023871</name>
</gene>
<name>A0AAE1AT79_9GAST</name>
<proteinExistence type="predicted"/>
<organism evidence="1 2">
    <name type="scientific">Elysia crispata</name>
    <name type="common">lettuce slug</name>
    <dbReference type="NCBI Taxonomy" id="231223"/>
    <lineage>
        <taxon>Eukaryota</taxon>
        <taxon>Metazoa</taxon>
        <taxon>Spiralia</taxon>
        <taxon>Lophotrochozoa</taxon>
        <taxon>Mollusca</taxon>
        <taxon>Gastropoda</taxon>
        <taxon>Heterobranchia</taxon>
        <taxon>Euthyneura</taxon>
        <taxon>Panpulmonata</taxon>
        <taxon>Sacoglossa</taxon>
        <taxon>Placobranchoidea</taxon>
        <taxon>Plakobranchidae</taxon>
        <taxon>Elysia</taxon>
    </lineage>
</organism>
<sequence>MSTTQGVINKSVNRSWQDLDSLESRSNREDEECDQLTDGINNLAWLGTQFELMILTPIAATGQLSQA</sequence>
<dbReference type="Proteomes" id="UP001283361">
    <property type="component" value="Unassembled WGS sequence"/>
</dbReference>
<protein>
    <submittedName>
        <fullName evidence="1">Uncharacterized protein</fullName>
    </submittedName>
</protein>
<accession>A0AAE1AT79</accession>
<comment type="caution">
    <text evidence="1">The sequence shown here is derived from an EMBL/GenBank/DDBJ whole genome shotgun (WGS) entry which is preliminary data.</text>
</comment>